<dbReference type="Pfam" id="PF01758">
    <property type="entry name" value="SBF"/>
    <property type="match status" value="1"/>
</dbReference>
<feature type="transmembrane region" description="Helical" evidence="6">
    <location>
        <begin position="216"/>
        <end position="237"/>
    </location>
</feature>
<name>A0ABV7ZMK7_9CORY</name>
<comment type="caution">
    <text evidence="7">The sequence shown here is derived from an EMBL/GenBank/DDBJ whole genome shotgun (WGS) entry which is preliminary data.</text>
</comment>
<evidence type="ECO:0000313" key="7">
    <source>
        <dbReference type="EMBL" id="MFC3848732.1"/>
    </source>
</evidence>
<dbReference type="Proteomes" id="UP001595751">
    <property type="component" value="Unassembled WGS sequence"/>
</dbReference>
<dbReference type="EMBL" id="JBHRZN010000001">
    <property type="protein sequence ID" value="MFC3848732.1"/>
    <property type="molecule type" value="Genomic_DNA"/>
</dbReference>
<dbReference type="PANTHER" id="PTHR10361">
    <property type="entry name" value="SODIUM-BILE ACID COTRANSPORTER"/>
    <property type="match status" value="1"/>
</dbReference>
<proteinExistence type="predicted"/>
<keyword evidence="8" id="KW-1185">Reference proteome</keyword>
<reference evidence="8" key="1">
    <citation type="journal article" date="2019" name="Int. J. Syst. Evol. Microbiol.">
        <title>The Global Catalogue of Microorganisms (GCM) 10K type strain sequencing project: providing services to taxonomists for standard genome sequencing and annotation.</title>
        <authorList>
            <consortium name="The Broad Institute Genomics Platform"/>
            <consortium name="The Broad Institute Genome Sequencing Center for Infectious Disease"/>
            <person name="Wu L."/>
            <person name="Ma J."/>
        </authorList>
    </citation>
    <scope>NUCLEOTIDE SEQUENCE [LARGE SCALE GENOMIC DNA]</scope>
    <source>
        <strain evidence="8">CCUG 53252</strain>
    </source>
</reference>
<feature type="transmembrane region" description="Helical" evidence="6">
    <location>
        <begin position="123"/>
        <end position="145"/>
    </location>
</feature>
<feature type="transmembrane region" description="Helical" evidence="6">
    <location>
        <begin position="33"/>
        <end position="55"/>
    </location>
</feature>
<evidence type="ECO:0000256" key="3">
    <source>
        <dbReference type="ARBA" id="ARBA00022989"/>
    </source>
</evidence>
<keyword evidence="2 6" id="KW-0812">Transmembrane</keyword>
<feature type="transmembrane region" description="Helical" evidence="6">
    <location>
        <begin position="243"/>
        <end position="264"/>
    </location>
</feature>
<feature type="region of interest" description="Disordered" evidence="5">
    <location>
        <begin position="1"/>
        <end position="26"/>
    </location>
</feature>
<evidence type="ECO:0000256" key="2">
    <source>
        <dbReference type="ARBA" id="ARBA00022692"/>
    </source>
</evidence>
<feature type="transmembrane region" description="Helical" evidence="6">
    <location>
        <begin position="61"/>
        <end position="83"/>
    </location>
</feature>
<evidence type="ECO:0000256" key="5">
    <source>
        <dbReference type="SAM" id="MobiDB-lite"/>
    </source>
</evidence>
<organism evidence="7 8">
    <name type="scientific">Corynebacterium hansenii</name>
    <dbReference type="NCBI Taxonomy" id="394964"/>
    <lineage>
        <taxon>Bacteria</taxon>
        <taxon>Bacillati</taxon>
        <taxon>Actinomycetota</taxon>
        <taxon>Actinomycetes</taxon>
        <taxon>Mycobacteriales</taxon>
        <taxon>Corynebacteriaceae</taxon>
        <taxon>Corynebacterium</taxon>
    </lineage>
</organism>
<feature type="transmembrane region" description="Helical" evidence="6">
    <location>
        <begin position="95"/>
        <end position="117"/>
    </location>
</feature>
<evidence type="ECO:0000256" key="4">
    <source>
        <dbReference type="ARBA" id="ARBA00023136"/>
    </source>
</evidence>
<dbReference type="InterPro" id="IPR004710">
    <property type="entry name" value="Bilac:Na_transpt"/>
</dbReference>
<dbReference type="Gene3D" id="1.20.1530.20">
    <property type="match status" value="1"/>
</dbReference>
<accession>A0ABV7ZMK7</accession>
<evidence type="ECO:0000313" key="8">
    <source>
        <dbReference type="Proteomes" id="UP001595751"/>
    </source>
</evidence>
<feature type="region of interest" description="Disordered" evidence="5">
    <location>
        <begin position="335"/>
        <end position="357"/>
    </location>
</feature>
<dbReference type="InterPro" id="IPR038770">
    <property type="entry name" value="Na+/solute_symporter_sf"/>
</dbReference>
<protein>
    <submittedName>
        <fullName evidence="7">Bile acid:sodium symporter family protein</fullName>
    </submittedName>
</protein>
<gene>
    <name evidence="7" type="ORF">ACFORJ_00915</name>
</gene>
<comment type="subcellular location">
    <subcellularLocation>
        <location evidence="1">Membrane</location>
        <topology evidence="1">Multi-pass membrane protein</topology>
    </subcellularLocation>
</comment>
<dbReference type="PANTHER" id="PTHR10361:SF28">
    <property type="entry name" value="P3 PROTEIN-RELATED"/>
    <property type="match status" value="1"/>
</dbReference>
<dbReference type="InterPro" id="IPR002657">
    <property type="entry name" value="BilAc:Na_symport/Acr3"/>
</dbReference>
<feature type="transmembrane region" description="Helical" evidence="6">
    <location>
        <begin position="152"/>
        <end position="175"/>
    </location>
</feature>
<keyword evidence="4 6" id="KW-0472">Membrane</keyword>
<feature type="transmembrane region" description="Helical" evidence="6">
    <location>
        <begin position="187"/>
        <end position="209"/>
    </location>
</feature>
<evidence type="ECO:0000256" key="1">
    <source>
        <dbReference type="ARBA" id="ARBA00004141"/>
    </source>
</evidence>
<evidence type="ECO:0000256" key="6">
    <source>
        <dbReference type="SAM" id="Phobius"/>
    </source>
</evidence>
<keyword evidence="3 6" id="KW-1133">Transmembrane helix</keyword>
<sequence length="357" mass="36796">MTMLNHNPPHDPSGAPATEQNGHAENRAEERSAAIAVVAFPAFILIGAVIAFFVPEPFVPIGGYITYALMVIMFCMGLTLTIPDLKVVARRPWPIAIGVVGQFVIMPLAAVAVSKMLGLNPMLAIGLLMLGSVPGGTASNVIAYLAKGDVALSVAMTSVSTLLSPIVTPIIMLLLAGEETPVDGAGIAWTLAQTVLIPVLGGLVIRVLFDEVVDKLLPILPWLSILGIGAVVFPAVAKSADTLRTVGLLVIGAVILHNLFGYVLGYATARVLKLPPAACRTTAIEVSTQSAGLASGMSGKFFAPEAAIPGAIAAVWHNVAGAIFAAGARKLAERKAAERPAAESGTAERSAAETSSE</sequence>
<dbReference type="RefSeq" id="WP_290292065.1">
    <property type="nucleotide sequence ID" value="NZ_CP047211.1"/>
</dbReference>